<accession>A0ACC0TVE0</accession>
<evidence type="ECO:0000313" key="1">
    <source>
        <dbReference type="EMBL" id="KAI9446909.1"/>
    </source>
</evidence>
<comment type="caution">
    <text evidence="1">The sequence shown here is derived from an EMBL/GenBank/DDBJ whole genome shotgun (WGS) entry which is preliminary data.</text>
</comment>
<protein>
    <submittedName>
        <fullName evidence="1">Uncharacterized protein</fullName>
    </submittedName>
</protein>
<dbReference type="Proteomes" id="UP001207468">
    <property type="component" value="Unassembled WGS sequence"/>
</dbReference>
<gene>
    <name evidence="1" type="ORF">F5148DRAFT_1292579</name>
</gene>
<name>A0ACC0TVE0_9AGAM</name>
<evidence type="ECO:0000313" key="2">
    <source>
        <dbReference type="Proteomes" id="UP001207468"/>
    </source>
</evidence>
<keyword evidence="2" id="KW-1185">Reference proteome</keyword>
<proteinExistence type="predicted"/>
<dbReference type="EMBL" id="JAGFNK010000624">
    <property type="protein sequence ID" value="KAI9446909.1"/>
    <property type="molecule type" value="Genomic_DNA"/>
</dbReference>
<organism evidence="1 2">
    <name type="scientific">Russula earlei</name>
    <dbReference type="NCBI Taxonomy" id="71964"/>
    <lineage>
        <taxon>Eukaryota</taxon>
        <taxon>Fungi</taxon>
        <taxon>Dikarya</taxon>
        <taxon>Basidiomycota</taxon>
        <taxon>Agaricomycotina</taxon>
        <taxon>Agaricomycetes</taxon>
        <taxon>Russulales</taxon>
        <taxon>Russulaceae</taxon>
        <taxon>Russula</taxon>
    </lineage>
</organism>
<sequence>MVLLCTACRETTGGVPDHTPYADTIADQADNLLNGPHPENSITYLDSAYHRLAHIGILDAWRNYNHKVNYYLRYRKSTDTATLYADSMLALLKDKEKRYAMQYSYTLFLKGNISLARKDYEEAFQSYFEGKRFAQQNLDSCDYSTFSGKLALVRYKQTKYMEAIPYLRQALEESTHCKEGTDFNTQFTFPQGNMNTIALCYEKSNMPDSAIYFYKQALAFVARNESKFPERHKFMQVAIGVIDGNLGGVYASLNNYGEAEKYLQESIRINNHPGFAIEDAQTAQLKLARVYLEQAHYDKVNEILEQVNRDLVARRGKSLINEDIWLRWYKLKWDYFYQIHDIEQAYNYSQLYHTMHDEMEEVNMGLKTADIDAGLKNAEEQYHFNLLRKDNQLKTNYLSTAIGFLVMSVAMLFTVVYYLKRSRKNVDELTRLNQEIREHNIQIQNALTALEQSQEENTRMMKIVAHDLRNPVNSIAIITETILKGQHHSKEDQMMLSIIKTSGEHSLRLINDLLLINTQTITLKKDPIDLYILLRYCVDMLRFKAEEKRQQIELEAPHFVLTVNQEKMWRVFNNLVANAIKFSPSGATIGVKMTIEDEVILIAVKDHGIGIPADMRETIFDMFTDIRRPGTSGEQPFGMGLAISKQIVEVHGGKIWFESVPGSGTIFYIELPIA</sequence>
<reference evidence="1" key="1">
    <citation type="submission" date="2021-03" db="EMBL/GenBank/DDBJ databases">
        <title>Evolutionary priming and transition to the ectomycorrhizal habit in an iconic lineage of mushroom-forming fungi: is preadaptation a requirement?</title>
        <authorList>
            <consortium name="DOE Joint Genome Institute"/>
            <person name="Looney B.P."/>
            <person name="Miyauchi S."/>
            <person name="Morin E."/>
            <person name="Drula E."/>
            <person name="Courty P.E."/>
            <person name="Chicoki N."/>
            <person name="Fauchery L."/>
            <person name="Kohler A."/>
            <person name="Kuo A."/>
            <person name="LaButti K."/>
            <person name="Pangilinan J."/>
            <person name="Lipzen A."/>
            <person name="Riley R."/>
            <person name="Andreopoulos W."/>
            <person name="He G."/>
            <person name="Johnson J."/>
            <person name="Barry K.W."/>
            <person name="Grigoriev I.V."/>
            <person name="Nagy L."/>
            <person name="Hibbett D."/>
            <person name="Henrissat B."/>
            <person name="Matheny P.B."/>
            <person name="Labbe J."/>
            <person name="Martin A.F."/>
        </authorList>
    </citation>
    <scope>NUCLEOTIDE SEQUENCE</scope>
    <source>
        <strain evidence="1">BPL698</strain>
    </source>
</reference>